<keyword evidence="3" id="KW-1185">Reference proteome</keyword>
<proteinExistence type="predicted"/>
<evidence type="ECO:0000313" key="3">
    <source>
        <dbReference type="Proteomes" id="UP000502035"/>
    </source>
</evidence>
<dbReference type="Proteomes" id="UP000502035">
    <property type="component" value="Chromosome"/>
</dbReference>
<dbReference type="RefSeq" id="WP_166317401.1">
    <property type="nucleotide sequence ID" value="NZ_CP049866.1"/>
</dbReference>
<accession>A0A6G7YF13</accession>
<evidence type="ECO:0008006" key="4">
    <source>
        <dbReference type="Google" id="ProtNLM"/>
    </source>
</evidence>
<evidence type="ECO:0000313" key="2">
    <source>
        <dbReference type="EMBL" id="QIK75484.1"/>
    </source>
</evidence>
<dbReference type="KEGG" id="npi:G7071_08555"/>
<feature type="compositionally biased region" description="Gly residues" evidence="1">
    <location>
        <begin position="234"/>
        <end position="264"/>
    </location>
</feature>
<dbReference type="AlphaFoldDB" id="A0A6G7YF13"/>
<gene>
    <name evidence="2" type="ORF">G7071_08555</name>
</gene>
<protein>
    <recommendedName>
        <fullName evidence="4">DUF1542 domain-containing protein</fullName>
    </recommendedName>
</protein>
<dbReference type="EMBL" id="CP049866">
    <property type="protein sequence ID" value="QIK75484.1"/>
    <property type="molecule type" value="Genomic_DNA"/>
</dbReference>
<name>A0A6G7YF13_9ACTN</name>
<feature type="region of interest" description="Disordered" evidence="1">
    <location>
        <begin position="227"/>
        <end position="264"/>
    </location>
</feature>
<sequence>MELILLLVVLGALAAVVVVQARRSKQRELQRREDELAPVRKLAFEDTTAFGVDLQELDLEMSGHELDAGANSDYQRALDAYESAKAAGDSITQPEDIRHITSIVEDGRYAIACVRARVEGRPLPIRRPPCFFDPRHGPSVADVSYVPPDGVERDVPACALDVERVNAGAEPDVRKVMVGAQRVPYWQGGRAYEPYAMGYFGAFGPMTWMFMGGMMFGDLGGGYDGGGDDRGGADDGGGDGGDGGGFDGGGDGGGFDGGGFDMGF</sequence>
<reference evidence="2 3" key="1">
    <citation type="submission" date="2020-03" db="EMBL/GenBank/DDBJ databases">
        <title>Nocardioides sp. nov., isolated from fish.</title>
        <authorList>
            <person name="Hyun D.-W."/>
            <person name="Bae J.-W."/>
        </authorList>
    </citation>
    <scope>NUCLEOTIDE SEQUENCE [LARGE SCALE GENOMIC DNA]</scope>
    <source>
        <strain evidence="2 3">HDW12A</strain>
    </source>
</reference>
<organism evidence="2 3">
    <name type="scientific">Nocardioides piscis</name>
    <dbReference type="NCBI Taxonomy" id="2714938"/>
    <lineage>
        <taxon>Bacteria</taxon>
        <taxon>Bacillati</taxon>
        <taxon>Actinomycetota</taxon>
        <taxon>Actinomycetes</taxon>
        <taxon>Propionibacteriales</taxon>
        <taxon>Nocardioidaceae</taxon>
        <taxon>Nocardioides</taxon>
    </lineage>
</organism>
<evidence type="ECO:0000256" key="1">
    <source>
        <dbReference type="SAM" id="MobiDB-lite"/>
    </source>
</evidence>